<evidence type="ECO:0000256" key="1">
    <source>
        <dbReference type="SAM" id="Phobius"/>
    </source>
</evidence>
<gene>
    <name evidence="2" type="ORF">TNS_ORF386</name>
</gene>
<accession>V9SGT6</accession>
<reference evidence="2 3" key="1">
    <citation type="journal article" date="2014" name="Arch. Virol.">
        <title>Complete genome sequence of Tunisvirus, a new member of the proposed family Marseilleviridae.</title>
        <authorList>
            <person name="Aherfi S."/>
            <person name="Boughalmi M."/>
            <person name="Pagnier I."/>
            <person name="Fournous G."/>
            <person name="La Scola B."/>
            <person name="Raoult D."/>
            <person name="Colson P."/>
        </authorList>
    </citation>
    <scope>NUCLEOTIDE SEQUENCE [LARGE SCALE GENOMIC DNA]</scope>
    <source>
        <strain evidence="2 3">U484</strain>
    </source>
</reference>
<dbReference type="Proteomes" id="UP000232615">
    <property type="component" value="Segment"/>
</dbReference>
<name>V9SGT6_9VIRU</name>
<keyword evidence="1" id="KW-0472">Membrane</keyword>
<protein>
    <submittedName>
        <fullName evidence="2">Uncharacterized protein</fullName>
    </submittedName>
</protein>
<sequence length="113" mass="11745">MSTTSLALAAGGISIVGLYQGFKHGVWAGCCSLALGPNYLEAFSEPPAFVRVLPASLGALSTVLSPASEYPAWFALYGVCYTMGSLFGASLVETPKTLLSFGAGFVLLRLLFS</sequence>
<evidence type="ECO:0000313" key="2">
    <source>
        <dbReference type="EMBL" id="AHC55104.1"/>
    </source>
</evidence>
<organism evidence="2 3">
    <name type="scientific">Tunisvirus fontaine2</name>
    <dbReference type="NCBI Taxonomy" id="1421067"/>
    <lineage>
        <taxon>Viruses</taxon>
        <taxon>Varidnaviria</taxon>
        <taxon>Bamfordvirae</taxon>
        <taxon>Nucleocytoviricota</taxon>
        <taxon>Megaviricetes</taxon>
        <taxon>Pimascovirales</taxon>
        <taxon>Pimascovirales incertae sedis</taxon>
        <taxon>Marseilleviridae</taxon>
        <taxon>Losannavirus</taxon>
        <taxon>Losannavirus tunisense</taxon>
    </lineage>
</organism>
<dbReference type="EMBL" id="KF483846">
    <property type="protein sequence ID" value="AHC55104.1"/>
    <property type="molecule type" value="Genomic_DNA"/>
</dbReference>
<evidence type="ECO:0000313" key="3">
    <source>
        <dbReference type="Proteomes" id="UP000232615"/>
    </source>
</evidence>
<proteinExistence type="predicted"/>
<keyword evidence="3" id="KW-1185">Reference proteome</keyword>
<keyword evidence="1" id="KW-0812">Transmembrane</keyword>
<keyword evidence="1" id="KW-1133">Transmembrane helix</keyword>
<feature type="transmembrane region" description="Helical" evidence="1">
    <location>
        <begin position="72"/>
        <end position="91"/>
    </location>
</feature>